<evidence type="ECO:0000313" key="2">
    <source>
        <dbReference type="EMBL" id="QJQ33005.1"/>
    </source>
</evidence>
<accession>A0A6M4AV71</accession>
<protein>
    <submittedName>
        <fullName evidence="2">Alpha/beta fold hydrolase</fullName>
    </submittedName>
</protein>
<sequence length="256" mass="27234">MSEAHRISKGSFRASDGCALVWHEMGRGRPVILLHGLFSNANVNWIRFGTAARIVEQGYRVIMADLRAHGESSAPHDPACYPDDVLARDCEELIAHLGLSEFDLGGFSLGARTTVRAVVGGLRPDRVILGGMGLAGLAGWSGRRDFFLRAIDAYATARRGDDVWMAIQFMKTMKVDLVAARLLLGTFADTSPQALKAISMPTLVVCGADDEDNGSPCELVAALPDAKLATIPGTHMSSVTEPALGEAMAAFLGPPS</sequence>
<dbReference type="PANTHER" id="PTHR43433:SF4">
    <property type="entry name" value="NON-HEME CHLOROPEROXIDASE-RELATED"/>
    <property type="match status" value="1"/>
</dbReference>
<evidence type="ECO:0000259" key="1">
    <source>
        <dbReference type="Pfam" id="PF00561"/>
    </source>
</evidence>
<dbReference type="SUPFAM" id="SSF53474">
    <property type="entry name" value="alpha/beta-Hydrolases"/>
    <property type="match status" value="1"/>
</dbReference>
<dbReference type="AlphaFoldDB" id="A0A6M4AV71"/>
<keyword evidence="2" id="KW-0378">Hydrolase</keyword>
<dbReference type="InterPro" id="IPR000073">
    <property type="entry name" value="AB_hydrolase_1"/>
</dbReference>
<reference evidence="2 3" key="1">
    <citation type="submission" date="2020-01" db="EMBL/GenBank/DDBJ databases">
        <title>Sphingomonas sp. strain CSW-10.</title>
        <authorList>
            <person name="Chen W.-M."/>
        </authorList>
    </citation>
    <scope>NUCLEOTIDE SEQUENCE [LARGE SCALE GENOMIC DNA]</scope>
    <source>
        <strain evidence="2 3">CSW-10</strain>
    </source>
</reference>
<keyword evidence="3" id="KW-1185">Reference proteome</keyword>
<name>A0A6M4AV71_9SPHN</name>
<dbReference type="GO" id="GO:0016787">
    <property type="term" value="F:hydrolase activity"/>
    <property type="evidence" value="ECO:0007669"/>
    <property type="project" value="UniProtKB-KW"/>
</dbReference>
<dbReference type="InterPro" id="IPR029058">
    <property type="entry name" value="AB_hydrolase_fold"/>
</dbReference>
<dbReference type="Pfam" id="PF00561">
    <property type="entry name" value="Abhydrolase_1"/>
    <property type="match status" value="1"/>
</dbReference>
<evidence type="ECO:0000313" key="3">
    <source>
        <dbReference type="Proteomes" id="UP000503018"/>
    </source>
</evidence>
<proteinExistence type="predicted"/>
<dbReference type="RefSeq" id="WP_169946832.1">
    <property type="nucleotide sequence ID" value="NZ_CP053015.1"/>
</dbReference>
<dbReference type="KEGG" id="slan:GV829_11600"/>
<dbReference type="EMBL" id="CP053015">
    <property type="protein sequence ID" value="QJQ33005.1"/>
    <property type="molecule type" value="Genomic_DNA"/>
</dbReference>
<gene>
    <name evidence="2" type="ORF">GV829_11600</name>
</gene>
<dbReference type="Proteomes" id="UP000503018">
    <property type="component" value="Chromosome"/>
</dbReference>
<dbReference type="PANTHER" id="PTHR43433">
    <property type="entry name" value="HYDROLASE, ALPHA/BETA FOLD FAMILY PROTEIN"/>
    <property type="match status" value="1"/>
</dbReference>
<dbReference type="Gene3D" id="3.40.50.1820">
    <property type="entry name" value="alpha/beta hydrolase"/>
    <property type="match status" value="1"/>
</dbReference>
<organism evidence="2 3">
    <name type="scientific">Sphingomonas lacunae</name>
    <dbReference type="NCBI Taxonomy" id="2698828"/>
    <lineage>
        <taxon>Bacteria</taxon>
        <taxon>Pseudomonadati</taxon>
        <taxon>Pseudomonadota</taxon>
        <taxon>Alphaproteobacteria</taxon>
        <taxon>Sphingomonadales</taxon>
        <taxon>Sphingomonadaceae</taxon>
        <taxon>Sphingomonas</taxon>
    </lineage>
</organism>
<dbReference type="InterPro" id="IPR050471">
    <property type="entry name" value="AB_hydrolase"/>
</dbReference>
<feature type="domain" description="AB hydrolase-1" evidence="1">
    <location>
        <begin position="30"/>
        <end position="115"/>
    </location>
</feature>